<evidence type="ECO:0000313" key="18">
    <source>
        <dbReference type="EMBL" id="SEI96739.1"/>
    </source>
</evidence>
<dbReference type="EC" id="7.2.2.6" evidence="16"/>
<comment type="catalytic activity">
    <reaction evidence="16">
        <text>K(+)(out) + ATP + H2O = K(+)(in) + ADP + phosphate + H(+)</text>
        <dbReference type="Rhea" id="RHEA:16777"/>
        <dbReference type="ChEBI" id="CHEBI:15377"/>
        <dbReference type="ChEBI" id="CHEBI:15378"/>
        <dbReference type="ChEBI" id="CHEBI:29103"/>
        <dbReference type="ChEBI" id="CHEBI:30616"/>
        <dbReference type="ChEBI" id="CHEBI:43474"/>
        <dbReference type="ChEBI" id="CHEBI:456216"/>
        <dbReference type="EC" id="7.2.2.6"/>
    </reaction>
</comment>
<keyword evidence="2 16" id="KW-0813">Transport</keyword>
<comment type="function">
    <text evidence="16">Part of the high-affinity ATP-driven potassium transport (or Kdp) system, which catalyzes the hydrolysis of ATP coupled with the electrogenic transport of potassium into the cytoplasm. This subunit is responsible for energy coupling to the transport system and for the release of the potassium ions to the cytoplasm.</text>
</comment>
<evidence type="ECO:0000256" key="10">
    <source>
        <dbReference type="ARBA" id="ARBA00022842"/>
    </source>
</evidence>
<dbReference type="GO" id="GO:0000287">
    <property type="term" value="F:magnesium ion binding"/>
    <property type="evidence" value="ECO:0007669"/>
    <property type="project" value="UniProtKB-UniRule"/>
</dbReference>
<keyword evidence="11 16" id="KW-0630">Potassium</keyword>
<dbReference type="FunFam" id="2.70.150.10:FF:000033">
    <property type="entry name" value="Potassium-transporting ATPase ATP-binding subunit"/>
    <property type="match status" value="1"/>
</dbReference>
<dbReference type="InterPro" id="IPR001757">
    <property type="entry name" value="P_typ_ATPase"/>
</dbReference>
<dbReference type="GO" id="GO:0005524">
    <property type="term" value="F:ATP binding"/>
    <property type="evidence" value="ECO:0007669"/>
    <property type="project" value="UniProtKB-UniRule"/>
</dbReference>
<feature type="active site" description="4-aspartylphosphate intermediate" evidence="16">
    <location>
        <position position="322"/>
    </location>
</feature>
<protein>
    <recommendedName>
        <fullName evidence="16">Potassium-transporting ATPase ATP-binding subunit</fullName>
        <ecNumber evidence="16">7.2.2.6</ecNumber>
    </recommendedName>
    <alternativeName>
        <fullName evidence="16">ATP phosphohydrolase [potassium-transporting] B chain</fullName>
    </alternativeName>
    <alternativeName>
        <fullName evidence="16">Potassium-binding and translocating subunit B</fullName>
    </alternativeName>
    <alternativeName>
        <fullName evidence="16">Potassium-translocating ATPase B chain</fullName>
    </alternativeName>
</protein>
<dbReference type="SUPFAM" id="SSF56784">
    <property type="entry name" value="HAD-like"/>
    <property type="match status" value="1"/>
</dbReference>
<keyword evidence="10 16" id="KW-0460">Magnesium</keyword>
<keyword evidence="7 16" id="KW-0479">Metal-binding</keyword>
<evidence type="ECO:0000256" key="14">
    <source>
        <dbReference type="ARBA" id="ARBA00023065"/>
    </source>
</evidence>
<comment type="subunit">
    <text evidence="16">The system is composed of three essential subunits: KdpA, KdpB and KdpC.</text>
</comment>
<dbReference type="GO" id="GO:0008556">
    <property type="term" value="F:P-type potassium transmembrane transporter activity"/>
    <property type="evidence" value="ECO:0007669"/>
    <property type="project" value="UniProtKB-UniRule"/>
</dbReference>
<organism evidence="18 19">
    <name type="scientific">Azotobacter beijerinckii</name>
    <dbReference type="NCBI Taxonomy" id="170623"/>
    <lineage>
        <taxon>Bacteria</taxon>
        <taxon>Pseudomonadati</taxon>
        <taxon>Pseudomonadota</taxon>
        <taxon>Gammaproteobacteria</taxon>
        <taxon>Pseudomonadales</taxon>
        <taxon>Pseudomonadaceae</taxon>
        <taxon>Azotobacter</taxon>
    </lineage>
</organism>
<proteinExistence type="inferred from homology"/>
<keyword evidence="12 16" id="KW-1278">Translocase</keyword>
<dbReference type="Pfam" id="PF00122">
    <property type="entry name" value="E1-E2_ATPase"/>
    <property type="match status" value="1"/>
</dbReference>
<feature type="transmembrane region" description="Helical" evidence="16">
    <location>
        <begin position="631"/>
        <end position="651"/>
    </location>
</feature>
<evidence type="ECO:0000256" key="2">
    <source>
        <dbReference type="ARBA" id="ARBA00022448"/>
    </source>
</evidence>
<feature type="transmembrane region" description="Helical" evidence="16">
    <location>
        <begin position="65"/>
        <end position="86"/>
    </location>
</feature>
<evidence type="ECO:0000313" key="19">
    <source>
        <dbReference type="Proteomes" id="UP000199250"/>
    </source>
</evidence>
<name>A0A1H6UWK0_9GAMM</name>
<dbReference type="PANTHER" id="PTHR43743">
    <property type="entry name" value="POTASSIUM-TRANSPORTING ATPASE ATP-BINDING SUBUNIT"/>
    <property type="match status" value="1"/>
</dbReference>
<evidence type="ECO:0000256" key="6">
    <source>
        <dbReference type="ARBA" id="ARBA00022692"/>
    </source>
</evidence>
<dbReference type="SFLD" id="SFLDG00002">
    <property type="entry name" value="C1.7:_P-type_atpase_like"/>
    <property type="match status" value="1"/>
</dbReference>
<keyword evidence="4 16" id="KW-0633">Potassium transport</keyword>
<evidence type="ECO:0000256" key="4">
    <source>
        <dbReference type="ARBA" id="ARBA00022538"/>
    </source>
</evidence>
<evidence type="ECO:0000256" key="9">
    <source>
        <dbReference type="ARBA" id="ARBA00022840"/>
    </source>
</evidence>
<dbReference type="AlphaFoldDB" id="A0A1H6UWK0"/>
<dbReference type="InterPro" id="IPR023298">
    <property type="entry name" value="ATPase_P-typ_TM_dom_sf"/>
</dbReference>
<dbReference type="InterPro" id="IPR008250">
    <property type="entry name" value="ATPase_P-typ_transduc_dom_A_sf"/>
</dbReference>
<evidence type="ECO:0000256" key="13">
    <source>
        <dbReference type="ARBA" id="ARBA00022989"/>
    </source>
</evidence>
<feature type="binding site" evidence="16">
    <location>
        <position position="359"/>
    </location>
    <ligand>
        <name>ATP</name>
        <dbReference type="ChEBI" id="CHEBI:30616"/>
    </ligand>
</feature>
<dbReference type="InterPro" id="IPR044492">
    <property type="entry name" value="P_typ_ATPase_HD_dom"/>
</dbReference>
<feature type="domain" description="P-type ATPase A" evidence="17">
    <location>
        <begin position="120"/>
        <end position="217"/>
    </location>
</feature>
<dbReference type="PANTHER" id="PTHR43743:SF1">
    <property type="entry name" value="POTASSIUM-TRANSPORTING ATPASE ATP-BINDING SUBUNIT"/>
    <property type="match status" value="1"/>
</dbReference>
<feature type="transmembrane region" description="Helical" evidence="16">
    <location>
        <begin position="39"/>
        <end position="59"/>
    </location>
</feature>
<reference evidence="18 19" key="1">
    <citation type="submission" date="2016-10" db="EMBL/GenBank/DDBJ databases">
        <authorList>
            <person name="de Groot N.N."/>
        </authorList>
    </citation>
    <scope>NUCLEOTIDE SEQUENCE [LARGE SCALE GENOMIC DNA]</scope>
    <source>
        <strain evidence="18 19">DSM 373</strain>
    </source>
</reference>
<dbReference type="NCBIfam" id="TIGR01497">
    <property type="entry name" value="kdpB"/>
    <property type="match status" value="1"/>
</dbReference>
<dbReference type="Gene3D" id="3.40.50.1000">
    <property type="entry name" value="HAD superfamily/HAD-like"/>
    <property type="match status" value="1"/>
</dbReference>
<dbReference type="InterPro" id="IPR023214">
    <property type="entry name" value="HAD_sf"/>
</dbReference>
<dbReference type="Gene3D" id="2.70.150.10">
    <property type="entry name" value="Calcium-transporting ATPase, cytoplasmic transduction domain A"/>
    <property type="match status" value="1"/>
</dbReference>
<feature type="binding site" evidence="16">
    <location>
        <position position="363"/>
    </location>
    <ligand>
        <name>ATP</name>
        <dbReference type="ChEBI" id="CHEBI:30616"/>
    </ligand>
</feature>
<accession>A0A1H6UWK0</accession>
<evidence type="ECO:0000256" key="12">
    <source>
        <dbReference type="ARBA" id="ARBA00022967"/>
    </source>
</evidence>
<dbReference type="SUPFAM" id="SSF81653">
    <property type="entry name" value="Calcium ATPase, transduction domain A"/>
    <property type="match status" value="1"/>
</dbReference>
<dbReference type="CDD" id="cd02078">
    <property type="entry name" value="P-type_ATPase_K"/>
    <property type="match status" value="1"/>
</dbReference>
<evidence type="ECO:0000259" key="17">
    <source>
        <dbReference type="Pfam" id="PF00122"/>
    </source>
</evidence>
<dbReference type="GO" id="GO:0005886">
    <property type="term" value="C:plasma membrane"/>
    <property type="evidence" value="ECO:0007669"/>
    <property type="project" value="UniProtKB-SubCell"/>
</dbReference>
<dbReference type="InterPro" id="IPR059000">
    <property type="entry name" value="ATPase_P-type_domA"/>
</dbReference>
<dbReference type="Proteomes" id="UP000199250">
    <property type="component" value="Unassembled WGS sequence"/>
</dbReference>
<dbReference type="PRINTS" id="PR00119">
    <property type="entry name" value="CATATPASE"/>
</dbReference>
<keyword evidence="13 16" id="KW-1133">Transmembrane helix</keyword>
<evidence type="ECO:0000256" key="11">
    <source>
        <dbReference type="ARBA" id="ARBA00022958"/>
    </source>
</evidence>
<keyword evidence="5 16" id="KW-0597">Phosphoprotein</keyword>
<feature type="binding site" evidence="16">
    <location>
        <position position="533"/>
    </location>
    <ligand>
        <name>Mg(2+)</name>
        <dbReference type="ChEBI" id="CHEBI:18420"/>
    </ligand>
</feature>
<sequence length="697" mass="73484">METIMTNKKTFTLYDPGLLLPAMGEALRKLHPAVQWRNPVMFVVYVGSLFTTLLWLQALTGEGEAPAGFILAVTLWLWFTVLFANFAEALAEGRSKAQAASLRGIKQETRARKLQEPRYGAEWQSVRGSELRKGDVVLVEAGDPAVSLIPADGEVIEGVASVDESAITGESAPVIRESGGDFSAVTGGTRVLSDWLVVRVTANPGETFVDRMIAMVEGAKRQKTPNEIALTILLVALTIVFLSVTVTLLPFSLFAVDATGAGSPVGITVLVALLVCLIPTTIAGLLSAIGVAGMSRMLQANVIATSGRAVEAAGDVDVLLMDKTGTITLGNRQASAFLPAEGVREAELADAAQLASLADETPEGRSIVVLAKHKYNLRERNIHALDAHFIHFSAQTRMSGVNLGGRQIRKGSAEAIRAHVEGLGGSLPRSVAIQVGEVSRRGSTPLVVAEDKRVLGVIELKDTVKGGIKERFAELRRMGIKTVMVTGDNRITAAAIAAEAGVDDFLAEATPEAKLALIRQYQAEGRLVAMTGDGTNDAPALAQADVAVAMNSGTQAAKEAGNMVDLDSNPTKLIEVVETGKQMLMTRGSLTTFSIANDIAKYFAIVPAAFVGTYPQLAALNVMGLSSPASAILSAVIFNALIIVFLIPLALKGVPYRPLGAAVLLRRNLALYGLGGILVPFVGIKLIDLLLTATGLA</sequence>
<feature type="transmembrane region" description="Helical" evidence="16">
    <location>
        <begin position="671"/>
        <end position="691"/>
    </location>
</feature>
<comment type="subcellular location">
    <subcellularLocation>
        <location evidence="16">Cell membrane</location>
        <topology evidence="16">Multi-pass membrane protein</topology>
    </subcellularLocation>
    <subcellularLocation>
        <location evidence="1">Membrane</location>
    </subcellularLocation>
</comment>
<keyword evidence="15 16" id="KW-0472">Membrane</keyword>
<feature type="transmembrane region" description="Helical" evidence="16">
    <location>
        <begin position="265"/>
        <end position="289"/>
    </location>
</feature>
<comment type="similarity">
    <text evidence="16">Belongs to the cation transport ATPase (P-type) (TC 3.A.3) family. Type IA subfamily.</text>
</comment>
<evidence type="ECO:0000256" key="16">
    <source>
        <dbReference type="HAMAP-Rule" id="MF_00285"/>
    </source>
</evidence>
<feature type="binding site" evidence="16">
    <location>
        <position position="410"/>
    </location>
    <ligand>
        <name>ATP</name>
        <dbReference type="ChEBI" id="CHEBI:30616"/>
    </ligand>
</feature>
<keyword evidence="9 16" id="KW-0067">ATP-binding</keyword>
<feature type="binding site" evidence="16">
    <location>
        <begin position="392"/>
        <end position="399"/>
    </location>
    <ligand>
        <name>ATP</name>
        <dbReference type="ChEBI" id="CHEBI:30616"/>
    </ligand>
</feature>
<feature type="binding site" evidence="16">
    <location>
        <position position="537"/>
    </location>
    <ligand>
        <name>Mg(2+)</name>
        <dbReference type="ChEBI" id="CHEBI:18420"/>
    </ligand>
</feature>
<dbReference type="EMBL" id="FNYQ01000035">
    <property type="protein sequence ID" value="SEI96739.1"/>
    <property type="molecule type" value="Genomic_DNA"/>
</dbReference>
<evidence type="ECO:0000256" key="1">
    <source>
        <dbReference type="ARBA" id="ARBA00004370"/>
    </source>
</evidence>
<evidence type="ECO:0000256" key="8">
    <source>
        <dbReference type="ARBA" id="ARBA00022741"/>
    </source>
</evidence>
<dbReference type="InterPro" id="IPR006391">
    <property type="entry name" value="P-type_ATPase_bsu_IA"/>
</dbReference>
<evidence type="ECO:0000256" key="15">
    <source>
        <dbReference type="ARBA" id="ARBA00023136"/>
    </source>
</evidence>
<dbReference type="HAMAP" id="MF_00285">
    <property type="entry name" value="KdpB"/>
    <property type="match status" value="1"/>
</dbReference>
<dbReference type="InterPro" id="IPR018303">
    <property type="entry name" value="ATPase_P-typ_P_site"/>
</dbReference>
<dbReference type="NCBIfam" id="TIGR01494">
    <property type="entry name" value="ATPase_P-type"/>
    <property type="match status" value="2"/>
</dbReference>
<dbReference type="SUPFAM" id="SSF81660">
    <property type="entry name" value="Metal cation-transporting ATPase, ATP-binding domain N"/>
    <property type="match status" value="1"/>
</dbReference>
<comment type="caution">
    <text evidence="16">Lacks conserved residue(s) required for the propagation of feature annotation.</text>
</comment>
<gene>
    <name evidence="16" type="primary">kdpB</name>
    <name evidence="18" type="ORF">SAMN04244572_02268</name>
</gene>
<keyword evidence="6 16" id="KW-0812">Transmembrane</keyword>
<dbReference type="PROSITE" id="PS00154">
    <property type="entry name" value="ATPASE_E1_E2"/>
    <property type="match status" value="1"/>
</dbReference>
<dbReference type="SFLD" id="SFLDF00027">
    <property type="entry name" value="p-type_atpase"/>
    <property type="match status" value="1"/>
</dbReference>
<dbReference type="RefSeq" id="WP_425285604.1">
    <property type="nucleotide sequence ID" value="NZ_FNYQ01000035.1"/>
</dbReference>
<feature type="transmembrane region" description="Helical" evidence="16">
    <location>
        <begin position="228"/>
        <end position="253"/>
    </location>
</feature>
<dbReference type="FunFam" id="3.40.1110.10:FF:000007">
    <property type="entry name" value="Potassium-transporting ATPase ATP-binding subunit"/>
    <property type="match status" value="1"/>
</dbReference>
<keyword evidence="14 16" id="KW-0406">Ion transport</keyword>
<dbReference type="GO" id="GO:0016887">
    <property type="term" value="F:ATP hydrolysis activity"/>
    <property type="evidence" value="ECO:0007669"/>
    <property type="project" value="InterPro"/>
</dbReference>
<evidence type="ECO:0000256" key="3">
    <source>
        <dbReference type="ARBA" id="ARBA00022475"/>
    </source>
</evidence>
<dbReference type="SFLD" id="SFLDS00003">
    <property type="entry name" value="Haloacid_Dehalogenase"/>
    <property type="match status" value="1"/>
</dbReference>
<keyword evidence="3 16" id="KW-1003">Cell membrane</keyword>
<dbReference type="Gene3D" id="3.40.1110.10">
    <property type="entry name" value="Calcium-transporting ATPase, cytoplasmic domain N"/>
    <property type="match status" value="1"/>
</dbReference>
<dbReference type="Pfam" id="PF00702">
    <property type="entry name" value="Hydrolase"/>
    <property type="match status" value="1"/>
</dbReference>
<dbReference type="InterPro" id="IPR023299">
    <property type="entry name" value="ATPase_P-typ_cyto_dom_N"/>
</dbReference>
<evidence type="ECO:0000256" key="5">
    <source>
        <dbReference type="ARBA" id="ARBA00022553"/>
    </source>
</evidence>
<dbReference type="SUPFAM" id="SSF81665">
    <property type="entry name" value="Calcium ATPase, transmembrane domain M"/>
    <property type="match status" value="1"/>
</dbReference>
<keyword evidence="8 16" id="KW-0547">Nucleotide-binding</keyword>
<dbReference type="InterPro" id="IPR036412">
    <property type="entry name" value="HAD-like_sf"/>
</dbReference>
<evidence type="ECO:0000256" key="7">
    <source>
        <dbReference type="ARBA" id="ARBA00022723"/>
    </source>
</evidence>